<organism evidence="1 2">
    <name type="scientific">Monoraphidium neglectum</name>
    <dbReference type="NCBI Taxonomy" id="145388"/>
    <lineage>
        <taxon>Eukaryota</taxon>
        <taxon>Viridiplantae</taxon>
        <taxon>Chlorophyta</taxon>
        <taxon>core chlorophytes</taxon>
        <taxon>Chlorophyceae</taxon>
        <taxon>CS clade</taxon>
        <taxon>Sphaeropleales</taxon>
        <taxon>Selenastraceae</taxon>
        <taxon>Monoraphidium</taxon>
    </lineage>
</organism>
<dbReference type="RefSeq" id="XP_013894307.1">
    <property type="nucleotide sequence ID" value="XM_014038853.1"/>
</dbReference>
<dbReference type="KEGG" id="mng:MNEG_12674"/>
<accession>A0A0D2J5X3</accession>
<dbReference type="Proteomes" id="UP000054498">
    <property type="component" value="Unassembled WGS sequence"/>
</dbReference>
<name>A0A0D2J5X3_9CHLO</name>
<dbReference type="OrthoDB" id="545848at2759"/>
<reference evidence="1 2" key="1">
    <citation type="journal article" date="2013" name="BMC Genomics">
        <title>Reconstruction of the lipid metabolism for the microalga Monoraphidium neglectum from its genome sequence reveals characteristics suitable for biofuel production.</title>
        <authorList>
            <person name="Bogen C."/>
            <person name="Al-Dilaimi A."/>
            <person name="Albersmeier A."/>
            <person name="Wichmann J."/>
            <person name="Grundmann M."/>
            <person name="Rupp O."/>
            <person name="Lauersen K.J."/>
            <person name="Blifernez-Klassen O."/>
            <person name="Kalinowski J."/>
            <person name="Goesmann A."/>
            <person name="Mussgnug J.H."/>
            <person name="Kruse O."/>
        </authorList>
    </citation>
    <scope>NUCLEOTIDE SEQUENCE [LARGE SCALE GENOMIC DNA]</scope>
    <source>
        <strain evidence="1 2">SAG 48.87</strain>
    </source>
</reference>
<dbReference type="EMBL" id="KK103588">
    <property type="protein sequence ID" value="KIY95287.1"/>
    <property type="molecule type" value="Genomic_DNA"/>
</dbReference>
<sequence>MPFVTPSGGVYVVQALTPTHKVYRLSPGGAAELLAPPAADGAGDGAAGAAGAFSVLGAGAAKLHGGPPLVLVDGAKWSEWLRDPKVAARAKAASRYFLGVVHFWVPTGSGDGRSYHHYLYKMEASPPFRPLEVSAELPLKTHPRYKKVTFASGLHLQPPRRGATPANGGSGPRVLVSYGSGDAGSRVLVLTLEEVEGLFKAGPPRAG</sequence>
<proteinExistence type="predicted"/>
<evidence type="ECO:0000313" key="1">
    <source>
        <dbReference type="EMBL" id="KIY95287.1"/>
    </source>
</evidence>
<dbReference type="GeneID" id="25730060"/>
<protein>
    <submittedName>
        <fullName evidence="1">Uncharacterized protein</fullName>
    </submittedName>
</protein>
<dbReference type="AlphaFoldDB" id="A0A0D2J5X3"/>
<keyword evidence="2" id="KW-1185">Reference proteome</keyword>
<evidence type="ECO:0000313" key="2">
    <source>
        <dbReference type="Proteomes" id="UP000054498"/>
    </source>
</evidence>
<gene>
    <name evidence="1" type="ORF">MNEG_12674</name>
</gene>